<dbReference type="Proteomes" id="UP001596047">
    <property type="component" value="Unassembled WGS sequence"/>
</dbReference>
<gene>
    <name evidence="2" type="ORF">ACFPYJ_29830</name>
</gene>
<dbReference type="InterPro" id="IPR010998">
    <property type="entry name" value="Integrase_recombinase_N"/>
</dbReference>
<evidence type="ECO:0000256" key="1">
    <source>
        <dbReference type="ARBA" id="ARBA00023125"/>
    </source>
</evidence>
<evidence type="ECO:0008006" key="4">
    <source>
        <dbReference type="Google" id="ProtNLM"/>
    </source>
</evidence>
<proteinExistence type="predicted"/>
<comment type="caution">
    <text evidence="2">The sequence shown here is derived from an EMBL/GenBank/DDBJ whole genome shotgun (WGS) entry which is preliminary data.</text>
</comment>
<dbReference type="EMBL" id="JBHSOW010000119">
    <property type="protein sequence ID" value="MFC5653241.1"/>
    <property type="molecule type" value="Genomic_DNA"/>
</dbReference>
<keyword evidence="1" id="KW-0238">DNA-binding</keyword>
<organism evidence="2 3">
    <name type="scientific">Paenibacillus solisilvae</name>
    <dbReference type="NCBI Taxonomy" id="2486751"/>
    <lineage>
        <taxon>Bacteria</taxon>
        <taxon>Bacillati</taxon>
        <taxon>Bacillota</taxon>
        <taxon>Bacilli</taxon>
        <taxon>Bacillales</taxon>
        <taxon>Paenibacillaceae</taxon>
        <taxon>Paenibacillus</taxon>
    </lineage>
</organism>
<dbReference type="RefSeq" id="WP_379191897.1">
    <property type="nucleotide sequence ID" value="NZ_JBHSOW010000119.1"/>
</dbReference>
<accession>A0ABW0W4W2</accession>
<keyword evidence="3" id="KW-1185">Reference proteome</keyword>
<sequence>MNVEELHEEELEIFLIWLKDRGYSQDTQTSYMHDDVRTFLSNNPDKPNGTLRKIDEMAHLTRGRKAGSGDRARNRSLSAISLFFKVMIEFERIEVNPANDGFPDSIRPTGYLGQGTEMALYPFTVLLD</sequence>
<dbReference type="Gene3D" id="1.10.150.130">
    <property type="match status" value="1"/>
</dbReference>
<reference evidence="3" key="1">
    <citation type="journal article" date="2019" name="Int. J. Syst. Evol. Microbiol.">
        <title>The Global Catalogue of Microorganisms (GCM) 10K type strain sequencing project: providing services to taxonomists for standard genome sequencing and annotation.</title>
        <authorList>
            <consortium name="The Broad Institute Genomics Platform"/>
            <consortium name="The Broad Institute Genome Sequencing Center for Infectious Disease"/>
            <person name="Wu L."/>
            <person name="Ma J."/>
        </authorList>
    </citation>
    <scope>NUCLEOTIDE SEQUENCE [LARGE SCALE GENOMIC DNA]</scope>
    <source>
        <strain evidence="3">CGMCC 1.3240</strain>
    </source>
</reference>
<evidence type="ECO:0000313" key="2">
    <source>
        <dbReference type="EMBL" id="MFC5653241.1"/>
    </source>
</evidence>
<name>A0ABW0W4W2_9BACL</name>
<evidence type="ECO:0000313" key="3">
    <source>
        <dbReference type="Proteomes" id="UP001596047"/>
    </source>
</evidence>
<protein>
    <recommendedName>
        <fullName evidence="4">Core-binding (CB) domain-containing protein</fullName>
    </recommendedName>
</protein>